<protein>
    <submittedName>
        <fullName evidence="1">Putative ovule protein</fullName>
    </submittedName>
</protein>
<dbReference type="EMBL" id="GEDG01033116">
    <property type="protein sequence ID" value="JAP10438.1"/>
    <property type="molecule type" value="Transcribed_RNA"/>
</dbReference>
<reference evidence="1" key="1">
    <citation type="submission" date="2015-12" db="EMBL/GenBank/DDBJ databases">
        <title>Gene expression during late stages of embryo sac development: a critical building block for successful pollen-pistil interactions.</title>
        <authorList>
            <person name="Liu Y."/>
            <person name="Joly V."/>
            <person name="Sabar M."/>
            <person name="Matton D.P."/>
        </authorList>
    </citation>
    <scope>NUCLEOTIDE SEQUENCE</scope>
</reference>
<dbReference type="AlphaFoldDB" id="A0A0V0GT62"/>
<organism evidence="1">
    <name type="scientific">Solanum chacoense</name>
    <name type="common">Chaco potato</name>
    <dbReference type="NCBI Taxonomy" id="4108"/>
    <lineage>
        <taxon>Eukaryota</taxon>
        <taxon>Viridiplantae</taxon>
        <taxon>Streptophyta</taxon>
        <taxon>Embryophyta</taxon>
        <taxon>Tracheophyta</taxon>
        <taxon>Spermatophyta</taxon>
        <taxon>Magnoliopsida</taxon>
        <taxon>eudicotyledons</taxon>
        <taxon>Gunneridae</taxon>
        <taxon>Pentapetalae</taxon>
        <taxon>asterids</taxon>
        <taxon>lamiids</taxon>
        <taxon>Solanales</taxon>
        <taxon>Solanaceae</taxon>
        <taxon>Solanoideae</taxon>
        <taxon>Solaneae</taxon>
        <taxon>Solanum</taxon>
    </lineage>
</organism>
<feature type="non-terminal residue" evidence="1">
    <location>
        <position position="71"/>
    </location>
</feature>
<name>A0A0V0GT62_SOLCH</name>
<evidence type="ECO:0000313" key="1">
    <source>
        <dbReference type="EMBL" id="JAP10438.1"/>
    </source>
</evidence>
<accession>A0A0V0GT62</accession>
<proteinExistence type="predicted"/>
<sequence length="71" mass="8316">MTCGIFGHIILEKHLTLQPSHYLLQNNYFAETLPPPILNHTPTLLYRRINLSHGFTFFLINNKIVKLNRNN</sequence>